<dbReference type="Gene3D" id="2.30.42.10">
    <property type="match status" value="1"/>
</dbReference>
<dbReference type="GO" id="GO:0016787">
    <property type="term" value="F:hydrolase activity"/>
    <property type="evidence" value="ECO:0007669"/>
    <property type="project" value="UniProtKB-KW"/>
</dbReference>
<dbReference type="PATRIC" id="fig|1122241.3.peg.2342"/>
<dbReference type="Proteomes" id="UP000075670">
    <property type="component" value="Unassembled WGS sequence"/>
</dbReference>
<evidence type="ECO:0000313" key="2">
    <source>
        <dbReference type="EMBL" id="KYH31643.1"/>
    </source>
</evidence>
<dbReference type="EC" id="3.4.21.116" evidence="2"/>
<keyword evidence="3" id="KW-1185">Reference proteome</keyword>
<dbReference type="SUPFAM" id="SSF50156">
    <property type="entry name" value="PDZ domain-like"/>
    <property type="match status" value="1"/>
</dbReference>
<comment type="caution">
    <text evidence="2">The sequence shown here is derived from an EMBL/GenBank/DDBJ whole genome shotgun (WGS) entry which is preliminary data.</text>
</comment>
<dbReference type="InterPro" id="IPR014219">
    <property type="entry name" value="SpoIVB"/>
</dbReference>
<dbReference type="AlphaFoldDB" id="A0A151AVQ9"/>
<name>A0A151AVQ9_9FIRM</name>
<sequence length="438" mass="46968">MKRLGRQVLGLVLAAVLLYGGMLPPVRGFFSLPQMQRLSTATPFKLNWELPPGLARQVEIQVNSLDETSTASQGRPGWWQLQLKLFGLIPLKNITVQMVQPVSVYPGGQAIGVLLKTEGVMVVGQAAVRDGQGNMLYPARQAGLETGDTIVAIDGQKVSSDQEVASLIDAAGRANRPLKLTVRRDERLLSLNIQPLYCQETGRYRIGIFVRDSTAGVGTLTFYDQDKSIFGALGHIVTGSDGQTGMNISGGRIVAAAIQGIHQGRRGQPGEKIGVFLENSSFSGIIQKNTTVGIFGTITGNIPGFFTSPLPVALAETVHPGPAEILTVVEGEKVERFQVEIERVMPHQRASGRGLVLRITDPRLLALTGGIIQGMSGSPILQDGQLVGGVTHVFINDPTRGYGVLAEWMIQETDLVSPTRGTVVESPGNLHIMEIDVG</sequence>
<evidence type="ECO:0000259" key="1">
    <source>
        <dbReference type="PROSITE" id="PS51494"/>
    </source>
</evidence>
<gene>
    <name evidence="2" type="primary">spoIVB</name>
    <name evidence="2" type="ORF">MOMUL_21990</name>
</gene>
<dbReference type="Pfam" id="PF05580">
    <property type="entry name" value="Peptidase_S55"/>
    <property type="match status" value="1"/>
</dbReference>
<dbReference type="PROSITE" id="PS51494">
    <property type="entry name" value="SPOIVB"/>
    <property type="match status" value="1"/>
</dbReference>
<proteinExistence type="predicted"/>
<dbReference type="InterPro" id="IPR036034">
    <property type="entry name" value="PDZ_sf"/>
</dbReference>
<reference evidence="2 3" key="1">
    <citation type="submission" date="2016-02" db="EMBL/GenBank/DDBJ databases">
        <title>Genome sequence of Moorella mulderi DSM 14980.</title>
        <authorList>
            <person name="Poehlein A."/>
            <person name="Daniel R."/>
        </authorList>
    </citation>
    <scope>NUCLEOTIDE SEQUENCE [LARGE SCALE GENOMIC DNA]</scope>
    <source>
        <strain evidence="2 3">DSM 14980</strain>
    </source>
</reference>
<dbReference type="Pfam" id="PF13180">
    <property type="entry name" value="PDZ_2"/>
    <property type="match status" value="1"/>
</dbReference>
<keyword evidence="2" id="KW-0378">Hydrolase</keyword>
<dbReference type="NCBIfam" id="TIGR02860">
    <property type="entry name" value="spore_IV_B"/>
    <property type="match status" value="1"/>
</dbReference>
<protein>
    <submittedName>
        <fullName evidence="2">SpoIVB peptidase</fullName>
        <ecNumber evidence="2">3.4.21.116</ecNumber>
    </submittedName>
</protein>
<accession>A0A151AVQ9</accession>
<feature type="domain" description="Peptidase S55" evidence="1">
    <location>
        <begin position="187"/>
        <end position="425"/>
    </location>
</feature>
<evidence type="ECO:0000313" key="3">
    <source>
        <dbReference type="Proteomes" id="UP000075670"/>
    </source>
</evidence>
<dbReference type="InterPro" id="IPR001478">
    <property type="entry name" value="PDZ"/>
</dbReference>
<dbReference type="EMBL" id="LTBC01000009">
    <property type="protein sequence ID" value="KYH31643.1"/>
    <property type="molecule type" value="Genomic_DNA"/>
</dbReference>
<dbReference type="InterPro" id="IPR008763">
    <property type="entry name" value="Peptidase_S55"/>
</dbReference>
<organism evidence="2 3">
    <name type="scientific">Moorella mulderi DSM 14980</name>
    <dbReference type="NCBI Taxonomy" id="1122241"/>
    <lineage>
        <taxon>Bacteria</taxon>
        <taxon>Bacillati</taxon>
        <taxon>Bacillota</taxon>
        <taxon>Clostridia</taxon>
        <taxon>Neomoorellales</taxon>
        <taxon>Neomoorellaceae</taxon>
        <taxon>Neomoorella</taxon>
    </lineage>
</organism>